<dbReference type="Pfam" id="PF01564">
    <property type="entry name" value="Spermine_synth"/>
    <property type="match status" value="1"/>
</dbReference>
<dbReference type="Proteomes" id="UP000177324">
    <property type="component" value="Unassembled WGS sequence"/>
</dbReference>
<dbReference type="PANTHER" id="PTHR43317">
    <property type="entry name" value="THERMOSPERMINE SYNTHASE ACAULIS5"/>
    <property type="match status" value="1"/>
</dbReference>
<gene>
    <name evidence="6" type="ORF">A2784_04485</name>
</gene>
<keyword evidence="2 4" id="KW-0808">Transferase</keyword>
<evidence type="ECO:0000313" key="7">
    <source>
        <dbReference type="Proteomes" id="UP000177324"/>
    </source>
</evidence>
<evidence type="ECO:0000256" key="4">
    <source>
        <dbReference type="PROSITE-ProRule" id="PRU00354"/>
    </source>
</evidence>
<name>A0A1G1VK27_9BACT</name>
<keyword evidence="3 4" id="KW-0620">Polyamine biosynthesis</keyword>
<dbReference type="InterPro" id="IPR030374">
    <property type="entry name" value="PABS"/>
</dbReference>
<evidence type="ECO:0000313" key="6">
    <source>
        <dbReference type="EMBL" id="OGY15642.1"/>
    </source>
</evidence>
<reference evidence="6 7" key="1">
    <citation type="journal article" date="2016" name="Nat. Commun.">
        <title>Thousands of microbial genomes shed light on interconnected biogeochemical processes in an aquifer system.</title>
        <authorList>
            <person name="Anantharaman K."/>
            <person name="Brown C.T."/>
            <person name="Hug L.A."/>
            <person name="Sharon I."/>
            <person name="Castelle C.J."/>
            <person name="Probst A.J."/>
            <person name="Thomas B.C."/>
            <person name="Singh A."/>
            <person name="Wilkins M.J."/>
            <person name="Karaoz U."/>
            <person name="Brodie E.L."/>
            <person name="Williams K.H."/>
            <person name="Hubbard S.S."/>
            <person name="Banfield J.F."/>
        </authorList>
    </citation>
    <scope>NUCLEOTIDE SEQUENCE [LARGE SCALE GENOMIC DNA]</scope>
</reference>
<feature type="active site" description="Proton acceptor" evidence="4">
    <location>
        <position position="130"/>
    </location>
</feature>
<comment type="similarity">
    <text evidence="1">Belongs to the spermidine/spermine synthase family.</text>
</comment>
<accession>A0A1G1VK27</accession>
<dbReference type="PROSITE" id="PS51006">
    <property type="entry name" value="PABS_2"/>
    <property type="match status" value="1"/>
</dbReference>
<dbReference type="Gene3D" id="3.40.50.150">
    <property type="entry name" value="Vaccinia Virus protein VP39"/>
    <property type="match status" value="1"/>
</dbReference>
<evidence type="ECO:0000259" key="5">
    <source>
        <dbReference type="PROSITE" id="PS51006"/>
    </source>
</evidence>
<protein>
    <recommendedName>
        <fullName evidence="5">PABS domain-containing protein</fullName>
    </recommendedName>
</protein>
<sequence>MWPQRIEVRASRFNGKIEVWRYCSQVSLRVDGLTQSGGLMEEIWGKTMKIVYSQQLSVNRILILGLGGGTAAKVVKQYWPQVKITGVDIDPVMIELGEKYLGLAGVTKIIADAVEWVAKSKQKFDGILVDVYQGRRIPKSVTSKAFLESLSQKGRWVIFNRLKFKGQNNEGFKIRLRRIWGQVEIIKTPANELLLVK</sequence>
<dbReference type="PANTHER" id="PTHR43317:SF1">
    <property type="entry name" value="THERMOSPERMINE SYNTHASE ACAULIS5"/>
    <property type="match status" value="1"/>
</dbReference>
<dbReference type="GO" id="GO:0016740">
    <property type="term" value="F:transferase activity"/>
    <property type="evidence" value="ECO:0007669"/>
    <property type="project" value="UniProtKB-UniRule"/>
</dbReference>
<dbReference type="EMBL" id="MHCH01000062">
    <property type="protein sequence ID" value="OGY15642.1"/>
    <property type="molecule type" value="Genomic_DNA"/>
</dbReference>
<proteinExistence type="inferred from homology"/>
<dbReference type="InterPro" id="IPR029063">
    <property type="entry name" value="SAM-dependent_MTases_sf"/>
</dbReference>
<evidence type="ECO:0000256" key="1">
    <source>
        <dbReference type="ARBA" id="ARBA00007867"/>
    </source>
</evidence>
<feature type="domain" description="PABS" evidence="5">
    <location>
        <begin position="1"/>
        <end position="197"/>
    </location>
</feature>
<dbReference type="SUPFAM" id="SSF53335">
    <property type="entry name" value="S-adenosyl-L-methionine-dependent methyltransferases"/>
    <property type="match status" value="1"/>
</dbReference>
<dbReference type="CDD" id="cd02440">
    <property type="entry name" value="AdoMet_MTases"/>
    <property type="match status" value="1"/>
</dbReference>
<evidence type="ECO:0000256" key="2">
    <source>
        <dbReference type="ARBA" id="ARBA00022679"/>
    </source>
</evidence>
<dbReference type="GO" id="GO:0006596">
    <property type="term" value="P:polyamine biosynthetic process"/>
    <property type="evidence" value="ECO:0007669"/>
    <property type="project" value="UniProtKB-UniRule"/>
</dbReference>
<dbReference type="STRING" id="1797589.A2784_04485"/>
<dbReference type="AlphaFoldDB" id="A0A1G1VK27"/>
<evidence type="ECO:0000256" key="3">
    <source>
        <dbReference type="ARBA" id="ARBA00023115"/>
    </source>
</evidence>
<organism evidence="6 7">
    <name type="scientific">Candidatus Chisholmbacteria bacterium RIFCSPHIGHO2_01_FULL_48_12</name>
    <dbReference type="NCBI Taxonomy" id="1797589"/>
    <lineage>
        <taxon>Bacteria</taxon>
        <taxon>Candidatus Chisholmiibacteriota</taxon>
    </lineage>
</organism>
<comment type="caution">
    <text evidence="6">The sequence shown here is derived from an EMBL/GenBank/DDBJ whole genome shotgun (WGS) entry which is preliminary data.</text>
</comment>